<evidence type="ECO:0000313" key="1">
    <source>
        <dbReference type="EMBL" id="NSL85587.1"/>
    </source>
</evidence>
<dbReference type="AlphaFoldDB" id="A0A3S1AWS0"/>
<accession>A0A3S1AWS0</accession>
<dbReference type="RefSeq" id="WP_127041651.1">
    <property type="nucleotide sequence ID" value="NZ_JAABOK010000011.1"/>
</dbReference>
<proteinExistence type="predicted"/>
<reference evidence="1" key="1">
    <citation type="submission" date="2020-05" db="EMBL/GenBank/DDBJ databases">
        <title>Chitinophaga laudate sp. nov., isolated from a tropical peat swamp.</title>
        <authorList>
            <person name="Goh C.B.S."/>
            <person name="Lee M.S."/>
            <person name="Parimannan S."/>
            <person name="Pasbakhsh P."/>
            <person name="Yule C.M."/>
            <person name="Rajandas H."/>
            <person name="Loke S."/>
            <person name="Croft L."/>
            <person name="Tan J.B.L."/>
        </authorList>
    </citation>
    <scope>NUCLEOTIDE SEQUENCE</scope>
    <source>
        <strain evidence="1">Mgbs1</strain>
    </source>
</reference>
<gene>
    <name evidence="1" type="ORF">ECE50_002010</name>
</gene>
<name>A0A3S1AWS0_9BACT</name>
<keyword evidence="2" id="KW-1185">Reference proteome</keyword>
<organism evidence="1 2">
    <name type="scientific">Chitinophaga solisilvae</name>
    <dbReference type="NCBI Taxonomy" id="1233460"/>
    <lineage>
        <taxon>Bacteria</taxon>
        <taxon>Pseudomonadati</taxon>
        <taxon>Bacteroidota</taxon>
        <taxon>Chitinophagia</taxon>
        <taxon>Chitinophagales</taxon>
        <taxon>Chitinophagaceae</taxon>
        <taxon>Chitinophaga</taxon>
    </lineage>
</organism>
<sequence>MKKAKIASRAAIGEMVSMGKITSMDDLLEIIPLKQICESTGMHYSTMHRKARNPGLLKIEECRLLAAFLQIPPVDVVNMVLRHNPAVL</sequence>
<dbReference type="EMBL" id="RIAR02000001">
    <property type="protein sequence ID" value="NSL85587.1"/>
    <property type="molecule type" value="Genomic_DNA"/>
</dbReference>
<protein>
    <submittedName>
        <fullName evidence="1">Uncharacterized protein</fullName>
    </submittedName>
</protein>
<dbReference type="OrthoDB" id="676945at2"/>
<comment type="caution">
    <text evidence="1">The sequence shown here is derived from an EMBL/GenBank/DDBJ whole genome shotgun (WGS) entry which is preliminary data.</text>
</comment>
<evidence type="ECO:0000313" key="2">
    <source>
        <dbReference type="Proteomes" id="UP000281028"/>
    </source>
</evidence>
<dbReference type="Proteomes" id="UP000281028">
    <property type="component" value="Unassembled WGS sequence"/>
</dbReference>